<evidence type="ECO:0000313" key="3">
    <source>
        <dbReference type="Proteomes" id="UP000194440"/>
    </source>
</evidence>
<name>A0A240UGW3_9BURK</name>
<dbReference type="AlphaFoldDB" id="A0A240UGW3"/>
<dbReference type="KEGG" id="acip:CBP36_17340"/>
<dbReference type="InterPro" id="IPR027599">
    <property type="entry name" value="PqqD-rel_X"/>
</dbReference>
<dbReference type="NCBIfam" id="TIGR04353">
    <property type="entry name" value="PqqD_rel_X"/>
    <property type="match status" value="1"/>
</dbReference>
<proteinExistence type="predicted"/>
<protein>
    <recommendedName>
        <fullName evidence="4">HPr-rel-A system PqqD family protein</fullName>
    </recommendedName>
</protein>
<feature type="region of interest" description="Disordered" evidence="1">
    <location>
        <begin position="28"/>
        <end position="61"/>
    </location>
</feature>
<reference evidence="2" key="1">
    <citation type="submission" date="2017-05" db="EMBL/GenBank/DDBJ databases">
        <title>Polyphasic characterization of four soil-derived phenanthrene-degrading Acidovorax strains and proposal of Acidovorax phenanthrenivorans sp. nov.</title>
        <authorList>
            <person name="Singleton D."/>
            <person name="Lee J."/>
            <person name="Dickey A.N."/>
            <person name="Stroud A."/>
            <person name="Scholl E.H."/>
            <person name="Wright F.A."/>
            <person name="Aitken M.D."/>
        </authorList>
    </citation>
    <scope>NUCLEOTIDE SEQUENCE</scope>
    <source>
        <strain evidence="2">P4</strain>
    </source>
</reference>
<evidence type="ECO:0008006" key="4">
    <source>
        <dbReference type="Google" id="ProtNLM"/>
    </source>
</evidence>
<dbReference type="EMBL" id="CP021366">
    <property type="protein sequence ID" value="ART60345.1"/>
    <property type="molecule type" value="Genomic_DNA"/>
</dbReference>
<accession>A0A240UGW3</accession>
<dbReference type="Proteomes" id="UP000194440">
    <property type="component" value="Chromosome"/>
</dbReference>
<evidence type="ECO:0000256" key="1">
    <source>
        <dbReference type="SAM" id="MobiDB-lite"/>
    </source>
</evidence>
<sequence length="150" mass="15900">MIATFWRSPLPNAMPSGARAATGVRLPVPSGTMHKPSPTSKPSTVRAVSADAAPAQPVPAGRWHCPRREDYLLQLWPDGAVVYDDASGDIHALSPVAGELLQQVLAAPQSCSESLALALLGEPPTAHDVRRVDKLLQDFESLGFIEPCSA</sequence>
<keyword evidence="3" id="KW-1185">Reference proteome</keyword>
<evidence type="ECO:0000313" key="2">
    <source>
        <dbReference type="EMBL" id="ART60345.1"/>
    </source>
</evidence>
<gene>
    <name evidence="2" type="ORF">CBP36_17340</name>
</gene>
<dbReference type="KEGG" id="acis:CBP35_01570"/>
<organism evidence="2 3">
    <name type="scientific">Acidovorax carolinensis</name>
    <dbReference type="NCBI Taxonomy" id="553814"/>
    <lineage>
        <taxon>Bacteria</taxon>
        <taxon>Pseudomonadati</taxon>
        <taxon>Pseudomonadota</taxon>
        <taxon>Betaproteobacteria</taxon>
        <taxon>Burkholderiales</taxon>
        <taxon>Comamonadaceae</taxon>
        <taxon>Acidovorax</taxon>
    </lineage>
</organism>